<evidence type="ECO:0000313" key="12">
    <source>
        <dbReference type="Proteomes" id="UP001154189"/>
    </source>
</evidence>
<dbReference type="GO" id="GO:0003968">
    <property type="term" value="F:RNA-directed RNA polymerase activity"/>
    <property type="evidence" value="ECO:0007669"/>
    <property type="project" value="UniProtKB-EC"/>
</dbReference>
<keyword evidence="4" id="KW-0378">Hydrolase</keyword>
<evidence type="ECO:0000259" key="10">
    <source>
        <dbReference type="PROSITE" id="PS50525"/>
    </source>
</evidence>
<keyword evidence="5" id="KW-0460">Magnesium</keyword>
<gene>
    <name evidence="11" type="primary">L</name>
</gene>
<dbReference type="EMBL" id="OV054445">
    <property type="protein sequence ID" value="CAH0473049.1"/>
    <property type="molecule type" value="Genomic_RNA"/>
</dbReference>
<dbReference type="Pfam" id="PF21561">
    <property type="entry name" value="L_thumb_ring_vir"/>
    <property type="match status" value="1"/>
</dbReference>
<dbReference type="Gene3D" id="3.40.91.60">
    <property type="match status" value="1"/>
</dbReference>
<evidence type="ECO:0000256" key="1">
    <source>
        <dbReference type="ARBA" id="ARBA00012494"/>
    </source>
</evidence>
<dbReference type="InterPro" id="IPR007099">
    <property type="entry name" value="RNA-dir_pol_NSvirus"/>
</dbReference>
<dbReference type="PROSITE" id="PS50525">
    <property type="entry name" value="RDRP_SSRNA_NEG_SEG"/>
    <property type="match status" value="1"/>
</dbReference>
<proteinExistence type="inferred from homology"/>
<evidence type="ECO:0000256" key="6">
    <source>
        <dbReference type="ARBA" id="ARBA00030285"/>
    </source>
</evidence>
<dbReference type="InterPro" id="IPR048547">
    <property type="entry name" value="L_thumb_ring_bunyavir"/>
</dbReference>
<dbReference type="GO" id="GO:0006351">
    <property type="term" value="P:DNA-templated transcription"/>
    <property type="evidence" value="ECO:0007669"/>
    <property type="project" value="InterPro"/>
</dbReference>
<dbReference type="EC" id="2.7.7.48" evidence="1"/>
<dbReference type="InterPro" id="IPR029124">
    <property type="entry name" value="L_protein_N"/>
</dbReference>
<dbReference type="Proteomes" id="UP001154189">
    <property type="component" value="Genome"/>
</dbReference>
<feature type="domain" description="RdRp catalytic" evidence="10">
    <location>
        <begin position="1069"/>
        <end position="1255"/>
    </location>
</feature>
<keyword evidence="3" id="KW-0808">Transferase</keyword>
<evidence type="ECO:0000256" key="3">
    <source>
        <dbReference type="ARBA" id="ARBA00022679"/>
    </source>
</evidence>
<accession>A0A8J9T711</accession>
<reference evidence="11" key="1">
    <citation type="submission" date="2021-11" db="EMBL/GenBank/DDBJ databases">
        <authorList>
            <consortium name="IVD NGS Lab"/>
        </authorList>
    </citation>
    <scope>NUCLEOTIDE SEQUENCE</scope>
    <source>
        <strain evidence="11">ED-I-079-18</strain>
    </source>
</reference>
<organism evidence="11 12">
    <name type="scientific">Hedwig virus</name>
    <dbReference type="NCBI Taxonomy" id="2884278"/>
    <lineage>
        <taxon>Viruses</taxon>
        <taxon>Riboviria</taxon>
        <taxon>Orthornavirae</taxon>
        <taxon>Negarnaviricota</taxon>
        <taxon>Polyploviricotina</taxon>
        <taxon>Bunyaviricetes</taxon>
        <taxon>Elliovirales</taxon>
        <taxon>Peribunyaviridae</taxon>
        <taxon>Gryffinivirus</taxon>
        <taxon>Gryffinivirus hedwigae</taxon>
    </lineage>
</organism>
<evidence type="ECO:0000256" key="4">
    <source>
        <dbReference type="ARBA" id="ARBA00022801"/>
    </source>
</evidence>
<dbReference type="GO" id="GO:0016787">
    <property type="term" value="F:hydrolase activity"/>
    <property type="evidence" value="ECO:0007669"/>
    <property type="project" value="UniProtKB-KW"/>
</dbReference>
<dbReference type="Pfam" id="PF04196">
    <property type="entry name" value="Bunya_RdRp"/>
    <property type="match status" value="1"/>
</dbReference>
<keyword evidence="12" id="KW-1185">Reference proteome</keyword>
<dbReference type="GO" id="GO:0039694">
    <property type="term" value="P:viral RNA genome replication"/>
    <property type="evidence" value="ECO:0007669"/>
    <property type="project" value="InterPro"/>
</dbReference>
<evidence type="ECO:0000256" key="7">
    <source>
        <dbReference type="ARBA" id="ARBA00030436"/>
    </source>
</evidence>
<evidence type="ECO:0000256" key="9">
    <source>
        <dbReference type="ARBA" id="ARBA00034123"/>
    </source>
</evidence>
<evidence type="ECO:0000256" key="5">
    <source>
        <dbReference type="ARBA" id="ARBA00022842"/>
    </source>
</evidence>
<evidence type="ECO:0000256" key="2">
    <source>
        <dbReference type="ARBA" id="ARBA00018602"/>
    </source>
</evidence>
<evidence type="ECO:0000256" key="8">
    <source>
        <dbReference type="ARBA" id="ARBA00031012"/>
    </source>
</evidence>
<protein>
    <recommendedName>
        <fullName evidence="2">RNA-directed RNA polymerase L</fullName>
        <ecNumber evidence="1">2.7.7.48</ecNumber>
    </recommendedName>
    <alternativeName>
        <fullName evidence="6">Large structural protein</fullName>
    </alternativeName>
    <alternativeName>
        <fullName evidence="8">Replicase</fullName>
    </alternativeName>
    <alternativeName>
        <fullName evidence="7">Transcriptase</fullName>
    </alternativeName>
</protein>
<name>A0A8J9T711_9VIRU</name>
<sequence length="2296" mass="268141">MDDIDKEFRAIVREINSLSQDEGLTAAELHNRLMCLRHDAFGVVVCEALKIEYRNDVVLSDVIEIVYNNEVSTSGIPFCTPDNYIFDEREQKLYILDYKVSGDDRNALKARLKYDAALKVVASEIQYEIVTIRYDPYRQNIIISSPVFQQKFPLVHAVEFNADAYNEKLAELEYRFRNDDEFNANIRDPDVKMTARWTLERCDKLYDNEDFVTFLSSLPDEEEELFLELLGSDPRTERDKWSNKLERIEKKYATDYNMFVNRNASRIFEPNTDFTIPDENAINSGWQEMVKRTREARDMITDTTKAKPSVHLIWSPPDPKEPVDNDEKILNLATNLMLIQETDPTSRMLKQIGRSMNYRSQLMDYKIHTSNLKEHARAMNHKKPQKAKEPKQFGDAIVYWEQQFKMQDTTEGDRKTFLKEFCGIGNHKTFKYKTDEDVIREKPKMLDFEDPKVQEKSSLFFASKTEFLNRESNIRFKHVLDDYEDQIKNANPETLETVNNIRSKYAWHITNDFSTLMRNMLASSQYNKHNTFRVVCCGNNMTFGIVLPASDIKTKRSQLCYMIVTLHKDENDVFDADSLYRTYKVSKSMNVSVSRCMRLDKERCQRLVTSPGIFLMASVTFYNNNKSIDLDQVVFFCFFTALSVTKSILSLTEPARYMIMNSLALLSNVKGYLEEKFTPYTKTMFSVWMINRMKKAMTEANRQRDKIQMREIILAEDDIVQKGLDTSKRDLTSIWFQGMVNIKEYIHQIYQPFYLNAKGLHEKNHVMMDLVQTVLQLEQDSLNRKTFENPWSETPRKQTVNLKVYLHALAVSLRQDVARHSELRAQIERQGNFLRTPFTISTLTSSKSCIKIGDWEHLKSTSNTTFQKMASNFQQNLRLANPEFVEDQSSKDLHRRATYEDLKNRFGSNFIDVMSTKVFDELYTMVTKGKVDNTPTISQIFKIIRDMKDLYITLFDKGQKTFKDREIFIVEMETKMALYALERVMRPLCKSNPEEMISEPGDKKMMKMEHISTNSIKNIIFKTKQYNREAYGKISKLLGVVSKTKEEEKDPTKSSPLKLSELGHSLIETFRSDIRKGYNFEINADMSKWSAEDVIQKYFWLIVMHPCLYREEKEHFIYFLCKYTSKRLVIPDQVMYTIMNQKIPREEDLLRAMTDEYKKNWVTIKTNWLQGNLNYTSSYVHTISMKIFRDIMSRSSKLVEGEVHTNSLVHSDDNQTSVYYIQNKIPEIQLGKFIMDAFSTSLYTTGNQLNSKKTYVTKNIKEFVSFFVLAGEPFSVPARYLLPTVGDCAFIGPYEDYASRLGGTQTAIKHGCPPSQAWVSIALNTWVTYMIYSMLPGQANDPSKCLKFQDRRDIPIEMGGFLTTDLSTLALLGPEAHNIHKLIHILKKIVPVRMQNSTIQEMVQNINNWDIEKLNDVDKFWLKSLRYIYLENEVGADSELGATTEMRKRTILTPRKFTTFKSIKKLNSYNDFDVGQKTGAAYEETILEYMAEHPELLVSKCETSEEYLNVIQFRYFSKKFRESLSVQTTCQLFIEQILFSRKPTIEYRYIKERFAEKTTLVDENIPPQGNVTICEALDLIKRDLDHLQLTTHDIGVVFKYIVLNDPIIVAAVNGQMLQRVTSTMKKTDATCSMFPDFKNVRVTENVPAIVIRKYIHGDRYTAPSVIDPSGLSRDVNYLKAFITELKLKETMEANIARNAMIAGPNTKFKVMELTRFYQMCYDYLKSTDHKIKVYILPRKAYTPTEFCSITMGALQSDNSFKNIIFHKPILSTTHKAQFATPLDYNVVVGDMVLRMIVHFADTFLIDYEREGFIKTIIENFSYDGVQIMDLYNAVMNSNRRQNFLPLIYRFEGITEKLIEDVNQKRKSTEAFWLARQDIPKMNEGPLEVLITMNNADLLLKGQDAKIEYAELRTKNRYAKLAKIGKDMFKSWRGIHFDKFKTLNWETVKNTTVYLTYKRMPGSNRSRDFLSFMEGRLILTKNQEIKQRVSEYKSFYMPLAEVTVAKLDERDEITREDLEVYNEENMQMAKLILSQEETIFMRRSYFSKMTGIQGPELKFGSISMNKFFNNQIMLIENYESLLKCSVLDIADIIECTGDQKGDIFKFATEDPMITNIPDTVDMVPALVIQKQVRAKEGRSYKQGLNKILERDLATFELEFKAKKGEFRNPSNLGFWRVLISIARLDMEKETKLQKIFHIYAIMHNFDHHYHMYRMPDFYVKQAIGEIYDYDKLHEIVDMCPQPKIEPWKTISREFVMHCHNALQKDQKSKSEFIIKEEAREDFFAQFGHSAKLDFSYD</sequence>
<dbReference type="Pfam" id="PF15518">
    <property type="entry name" value="L_protein_N"/>
    <property type="match status" value="1"/>
</dbReference>
<dbReference type="InterPro" id="IPR007322">
    <property type="entry name" value="RNA_pol_bunyavir"/>
</dbReference>
<comment type="similarity">
    <text evidence="9">Belongs to the Bunyavirales RNA polymerase family.</text>
</comment>
<evidence type="ECO:0000313" key="11">
    <source>
        <dbReference type="EMBL" id="CAH0473049.1"/>
    </source>
</evidence>